<keyword evidence="10" id="KW-0443">Lipid metabolism</keyword>
<evidence type="ECO:0000256" key="8">
    <source>
        <dbReference type="ARBA" id="ARBA00023136"/>
    </source>
</evidence>
<keyword evidence="5" id="KW-0256">Endoplasmic reticulum</keyword>
<keyword evidence="10" id="KW-0753">Steroid metabolism</keyword>
<evidence type="ECO:0000256" key="1">
    <source>
        <dbReference type="ARBA" id="ARBA00004477"/>
    </source>
</evidence>
<dbReference type="PANTHER" id="PTHR15301">
    <property type="entry name" value="INSULIN-INDUCED GENE 1"/>
    <property type="match status" value="1"/>
</dbReference>
<evidence type="ECO:0000256" key="2">
    <source>
        <dbReference type="ARBA" id="ARBA00007475"/>
    </source>
</evidence>
<feature type="transmembrane region" description="Helical" evidence="11">
    <location>
        <begin position="202"/>
        <end position="223"/>
    </location>
</feature>
<dbReference type="GO" id="GO:0036316">
    <property type="term" value="P:SREBP-SCAP complex retention in endoplasmic reticulum"/>
    <property type="evidence" value="ECO:0007669"/>
    <property type="project" value="TreeGrafter"/>
</dbReference>
<organism evidence="12 13">
    <name type="scientific">Eptatretus burgeri</name>
    <name type="common">Inshore hagfish</name>
    <dbReference type="NCBI Taxonomy" id="7764"/>
    <lineage>
        <taxon>Eukaryota</taxon>
        <taxon>Metazoa</taxon>
        <taxon>Chordata</taxon>
        <taxon>Craniata</taxon>
        <taxon>Vertebrata</taxon>
        <taxon>Cyclostomata</taxon>
        <taxon>Myxini</taxon>
        <taxon>Myxiniformes</taxon>
        <taxon>Myxinidae</taxon>
        <taxon>Eptatretinae</taxon>
        <taxon>Eptatretus</taxon>
    </lineage>
</organism>
<comment type="similarity">
    <text evidence="2">Belongs to the INSIG family.</text>
</comment>
<feature type="transmembrane region" description="Helical" evidence="11">
    <location>
        <begin position="148"/>
        <end position="165"/>
    </location>
</feature>
<feature type="transmembrane region" description="Helical" evidence="11">
    <location>
        <begin position="172"/>
        <end position="190"/>
    </location>
</feature>
<keyword evidence="6 11" id="KW-1133">Transmembrane helix</keyword>
<evidence type="ECO:0000256" key="3">
    <source>
        <dbReference type="ARBA" id="ARBA00022548"/>
    </source>
</evidence>
<feature type="transmembrane region" description="Helical" evidence="11">
    <location>
        <begin position="15"/>
        <end position="36"/>
    </location>
</feature>
<evidence type="ECO:0000256" key="6">
    <source>
        <dbReference type="ARBA" id="ARBA00022989"/>
    </source>
</evidence>
<feature type="transmembrane region" description="Helical" evidence="11">
    <location>
        <begin position="88"/>
        <end position="105"/>
    </location>
</feature>
<name>A0A8C4R8J8_EPTBU</name>
<evidence type="ECO:0000256" key="9">
    <source>
        <dbReference type="ARBA" id="ARBA00023166"/>
    </source>
</evidence>
<keyword evidence="3" id="KW-0153">Cholesterol metabolism</keyword>
<evidence type="ECO:0000313" key="12">
    <source>
        <dbReference type="Ensembl" id="ENSEBUP00000026509.1"/>
    </source>
</evidence>
<evidence type="ECO:0000256" key="10">
    <source>
        <dbReference type="ARBA" id="ARBA00023221"/>
    </source>
</evidence>
<comment type="subcellular location">
    <subcellularLocation>
        <location evidence="1">Endoplasmic reticulum membrane</location>
        <topology evidence="1">Multi-pass membrane protein</topology>
    </subcellularLocation>
</comment>
<dbReference type="GO" id="GO:0032933">
    <property type="term" value="P:SREBP signaling pathway"/>
    <property type="evidence" value="ECO:0007669"/>
    <property type="project" value="TreeGrafter"/>
</dbReference>
<evidence type="ECO:0000256" key="5">
    <source>
        <dbReference type="ARBA" id="ARBA00022824"/>
    </source>
</evidence>
<feature type="transmembrane region" description="Helical" evidence="11">
    <location>
        <begin position="48"/>
        <end position="68"/>
    </location>
</feature>
<dbReference type="Pfam" id="PF07281">
    <property type="entry name" value="INSIG"/>
    <property type="match status" value="1"/>
</dbReference>
<keyword evidence="13" id="KW-1185">Reference proteome</keyword>
<sequence length="235" mass="25312">MHEAWHQMSSLPYTPARLCTAAVGTILVLSVPMGALRWLPGGPSLVSRILLLFLVGVLLALVLDLLHIQRRVILFPPEVIAGLCPGAWWLPLCCGSAAVAIGLLYPCMDSCLGEPHRFKREWSSVLRCVAVFMGIYHASAKIDFANNGQLLLTLAALSVGLWWMFDRSRSGLGLGIGVATLATITTQILLSSGVFQSVLPDILYVHSSLPCIFFAGGITIGNIGRQLALGKQHVE</sequence>
<accession>A0A8C4R8J8</accession>
<dbReference type="GO" id="GO:0032937">
    <property type="term" value="C:SREBP-SCAP-Insig complex"/>
    <property type="evidence" value="ECO:0007669"/>
    <property type="project" value="TreeGrafter"/>
</dbReference>
<reference evidence="12" key="2">
    <citation type="submission" date="2025-09" db="UniProtKB">
        <authorList>
            <consortium name="Ensembl"/>
        </authorList>
    </citation>
    <scope>IDENTIFICATION</scope>
</reference>
<dbReference type="GO" id="GO:0032869">
    <property type="term" value="P:cellular response to insulin stimulus"/>
    <property type="evidence" value="ECO:0007669"/>
    <property type="project" value="TreeGrafter"/>
</dbReference>
<evidence type="ECO:0000256" key="4">
    <source>
        <dbReference type="ARBA" id="ARBA00022692"/>
    </source>
</evidence>
<dbReference type="Ensembl" id="ENSEBUT00000027085.1">
    <property type="protein sequence ID" value="ENSEBUP00000026509.1"/>
    <property type="gene ID" value="ENSEBUG00000016312.1"/>
</dbReference>
<keyword evidence="9" id="KW-1207">Sterol metabolism</keyword>
<dbReference type="GO" id="GO:0008289">
    <property type="term" value="F:lipid binding"/>
    <property type="evidence" value="ECO:0007669"/>
    <property type="project" value="UniProtKB-KW"/>
</dbReference>
<dbReference type="AlphaFoldDB" id="A0A8C4R8J8"/>
<dbReference type="Proteomes" id="UP000694388">
    <property type="component" value="Unplaced"/>
</dbReference>
<dbReference type="GeneTree" id="ENSGT00580000081600"/>
<evidence type="ECO:0000256" key="11">
    <source>
        <dbReference type="SAM" id="Phobius"/>
    </source>
</evidence>
<evidence type="ECO:0000256" key="7">
    <source>
        <dbReference type="ARBA" id="ARBA00023121"/>
    </source>
</evidence>
<reference evidence="12" key="1">
    <citation type="submission" date="2025-08" db="UniProtKB">
        <authorList>
            <consortium name="Ensembl"/>
        </authorList>
    </citation>
    <scope>IDENTIFICATION</scope>
</reference>
<keyword evidence="8 11" id="KW-0472">Membrane</keyword>
<dbReference type="InterPro" id="IPR025929">
    <property type="entry name" value="INSIG_fam"/>
</dbReference>
<proteinExistence type="inferred from homology"/>
<keyword evidence="4 11" id="KW-0812">Transmembrane</keyword>
<protein>
    <submittedName>
        <fullName evidence="12">Insulin induced gene 2</fullName>
    </submittedName>
</protein>
<keyword evidence="7" id="KW-0446">Lipid-binding</keyword>
<dbReference type="PANTHER" id="PTHR15301:SF3">
    <property type="entry name" value="PROTEIN NSG1-RELATED"/>
    <property type="match status" value="1"/>
</dbReference>
<dbReference type="GO" id="GO:0006695">
    <property type="term" value="P:cholesterol biosynthetic process"/>
    <property type="evidence" value="ECO:0007669"/>
    <property type="project" value="TreeGrafter"/>
</dbReference>
<evidence type="ECO:0000313" key="13">
    <source>
        <dbReference type="Proteomes" id="UP000694388"/>
    </source>
</evidence>